<proteinExistence type="predicted"/>
<dbReference type="EMBL" id="CP147920">
    <property type="protein sequence ID" value="XAU15649.1"/>
    <property type="molecule type" value="Genomic_DNA"/>
</dbReference>
<gene>
    <name evidence="2" type="ORF">WCY31_02875</name>
</gene>
<evidence type="ECO:0000256" key="1">
    <source>
        <dbReference type="SAM" id="SignalP"/>
    </source>
</evidence>
<feature type="chain" id="PRO_5046567795" description="Outer membrane protein beta-barrel domain-containing protein" evidence="1">
    <location>
        <begin position="20"/>
        <end position="176"/>
    </location>
</feature>
<evidence type="ECO:0000313" key="2">
    <source>
        <dbReference type="EMBL" id="XAU15649.1"/>
    </source>
</evidence>
<protein>
    <recommendedName>
        <fullName evidence="4">Outer membrane protein beta-barrel domain-containing protein</fullName>
    </recommendedName>
</protein>
<reference evidence="2 3" key="1">
    <citation type="submission" date="2024-03" db="EMBL/GenBank/DDBJ databases">
        <title>Sulfurimonas sp. HSL3-1.</title>
        <authorList>
            <person name="Wang S."/>
        </authorList>
    </citation>
    <scope>NUCLEOTIDE SEQUENCE [LARGE SCALE GENOMIC DNA]</scope>
    <source>
        <strain evidence="2 3">HSL3-1</strain>
    </source>
</reference>
<feature type="signal peptide" evidence="1">
    <location>
        <begin position="1"/>
        <end position="19"/>
    </location>
</feature>
<evidence type="ECO:0000313" key="3">
    <source>
        <dbReference type="Proteomes" id="UP001447842"/>
    </source>
</evidence>
<keyword evidence="3" id="KW-1185">Reference proteome</keyword>
<keyword evidence="1" id="KW-0732">Signal</keyword>
<sequence>MLKKIMLPALLVLGMNAYAEDAKGLLGVEVGYINTKYNTPGTAGTETSQVGMMSGGLKLGAESRHYRVFIDSSFWYADDQYKKAGKVGGALQYLLPIGDVFNIFMGLNGGVINSAGDTDVDPYYGADLGFNLNLSESFGIEVGGRFCDVANSNKDKVITDFVQGYVSAIFKFDSDY</sequence>
<evidence type="ECO:0008006" key="4">
    <source>
        <dbReference type="Google" id="ProtNLM"/>
    </source>
</evidence>
<dbReference type="Proteomes" id="UP001447842">
    <property type="component" value="Chromosome"/>
</dbReference>
<dbReference type="RefSeq" id="WP_345973052.1">
    <property type="nucleotide sequence ID" value="NZ_CP147920.1"/>
</dbReference>
<dbReference type="Gene3D" id="2.40.160.20">
    <property type="match status" value="1"/>
</dbReference>
<name>A0ABZ3HBE8_9BACT</name>
<accession>A0ABZ3HBE8</accession>
<organism evidence="2 3">
    <name type="scientific">Sulfurimonas diazotrophicus</name>
    <dbReference type="NCBI Taxonomy" id="3131939"/>
    <lineage>
        <taxon>Bacteria</taxon>
        <taxon>Pseudomonadati</taxon>
        <taxon>Campylobacterota</taxon>
        <taxon>Epsilonproteobacteria</taxon>
        <taxon>Campylobacterales</taxon>
        <taxon>Sulfurimonadaceae</taxon>
        <taxon>Sulfurimonas</taxon>
    </lineage>
</organism>